<keyword evidence="4 6" id="KW-1133">Transmembrane helix</keyword>
<keyword evidence="2" id="KW-1003">Cell membrane</keyword>
<dbReference type="InterPro" id="IPR005495">
    <property type="entry name" value="LptG/LptF_permease"/>
</dbReference>
<gene>
    <name evidence="7" type="primary">lptG</name>
    <name evidence="7" type="ORF">JJB74_06280</name>
</gene>
<feature type="transmembrane region" description="Helical" evidence="6">
    <location>
        <begin position="358"/>
        <end position="379"/>
    </location>
</feature>
<dbReference type="Proteomes" id="UP000622890">
    <property type="component" value="Unassembled WGS sequence"/>
</dbReference>
<reference evidence="7" key="1">
    <citation type="submission" date="2021-01" db="EMBL/GenBank/DDBJ databases">
        <title>Genome sequence of strain Noviherbaspirillum sp. DKR-6.</title>
        <authorList>
            <person name="Chaudhary D.K."/>
        </authorList>
    </citation>
    <scope>NUCLEOTIDE SEQUENCE</scope>
    <source>
        <strain evidence="7">DKR-6</strain>
    </source>
</reference>
<name>A0A934SS82_9BURK</name>
<keyword evidence="5 6" id="KW-0472">Membrane</keyword>
<sequence length="382" mass="42197">MRILTRYFASEIIRATLFVLLAFLALFAFFDLIGELQAVGTRGYRLEHAFIYVLFNVPGYAYELMPTATLIGTIYVLAMFAARSEFTIMRASGLSNRQAAGLLLRIGVLFALLTFVIGEYLSPAASEFAEKLKLSAKGASLSQEFRSGLWAKDVIRANGVTGDIVGSRFLNAREIKPNGELIGLRIYEFDRAFHMTADIVAERATWGGDHAWKLQNVTESRFPPDAKRGNTGLLDITAAVVTTKMAERPLVSEITPGILAVLFADPDRMSASGLAAYTRHLAENNQSTERYEIAYWRKLIYPFAVFVMMAVALPFAYLHVRSGGISAKIFVGIMIGVSFQLVNSLFAHIGLLKSWPPFATAVAPSVLFLLAAVFALQWVEKR</sequence>
<evidence type="ECO:0000256" key="3">
    <source>
        <dbReference type="ARBA" id="ARBA00022692"/>
    </source>
</evidence>
<feature type="transmembrane region" description="Helical" evidence="6">
    <location>
        <begin position="330"/>
        <end position="352"/>
    </location>
</feature>
<evidence type="ECO:0000313" key="8">
    <source>
        <dbReference type="Proteomes" id="UP000622890"/>
    </source>
</evidence>
<feature type="transmembrane region" description="Helical" evidence="6">
    <location>
        <begin position="102"/>
        <end position="121"/>
    </location>
</feature>
<evidence type="ECO:0000256" key="2">
    <source>
        <dbReference type="ARBA" id="ARBA00022475"/>
    </source>
</evidence>
<evidence type="ECO:0000313" key="7">
    <source>
        <dbReference type="EMBL" id="MBK4734211.1"/>
    </source>
</evidence>
<protein>
    <submittedName>
        <fullName evidence="7">LPS export ABC transporter permease LptG</fullName>
    </submittedName>
</protein>
<organism evidence="7 8">
    <name type="scientific">Noviherbaspirillum pedocola</name>
    <dbReference type="NCBI Taxonomy" id="2801341"/>
    <lineage>
        <taxon>Bacteria</taxon>
        <taxon>Pseudomonadati</taxon>
        <taxon>Pseudomonadota</taxon>
        <taxon>Betaproteobacteria</taxon>
        <taxon>Burkholderiales</taxon>
        <taxon>Oxalobacteraceae</taxon>
        <taxon>Noviherbaspirillum</taxon>
    </lineage>
</organism>
<dbReference type="GO" id="GO:0055085">
    <property type="term" value="P:transmembrane transport"/>
    <property type="evidence" value="ECO:0007669"/>
    <property type="project" value="InterPro"/>
</dbReference>
<evidence type="ECO:0000256" key="5">
    <source>
        <dbReference type="ARBA" id="ARBA00023136"/>
    </source>
</evidence>
<dbReference type="EMBL" id="JAEPBG010000002">
    <property type="protein sequence ID" value="MBK4734211.1"/>
    <property type="molecule type" value="Genomic_DNA"/>
</dbReference>
<evidence type="ECO:0000256" key="1">
    <source>
        <dbReference type="ARBA" id="ARBA00004651"/>
    </source>
</evidence>
<keyword evidence="3 6" id="KW-0812">Transmembrane</keyword>
<accession>A0A934SS82</accession>
<dbReference type="GO" id="GO:0043190">
    <property type="term" value="C:ATP-binding cassette (ABC) transporter complex"/>
    <property type="evidence" value="ECO:0007669"/>
    <property type="project" value="InterPro"/>
</dbReference>
<dbReference type="NCBIfam" id="TIGR04408">
    <property type="entry name" value="LptG_lptG"/>
    <property type="match status" value="1"/>
</dbReference>
<dbReference type="PANTHER" id="PTHR33529:SF2">
    <property type="entry name" value="LIPOPOLYSACCHARIDE EXPORT SYSTEM PERMEASE PROTEIN LPTG"/>
    <property type="match status" value="1"/>
</dbReference>
<keyword evidence="8" id="KW-1185">Reference proteome</keyword>
<evidence type="ECO:0000256" key="4">
    <source>
        <dbReference type="ARBA" id="ARBA00022989"/>
    </source>
</evidence>
<dbReference type="GO" id="GO:0015920">
    <property type="term" value="P:lipopolysaccharide transport"/>
    <property type="evidence" value="ECO:0007669"/>
    <property type="project" value="TreeGrafter"/>
</dbReference>
<feature type="transmembrane region" description="Helical" evidence="6">
    <location>
        <begin position="62"/>
        <end position="82"/>
    </location>
</feature>
<comment type="subcellular location">
    <subcellularLocation>
        <location evidence="1">Cell membrane</location>
        <topology evidence="1">Multi-pass membrane protein</topology>
    </subcellularLocation>
</comment>
<dbReference type="AlphaFoldDB" id="A0A934SS82"/>
<dbReference type="PANTHER" id="PTHR33529">
    <property type="entry name" value="SLR0882 PROTEIN-RELATED"/>
    <property type="match status" value="1"/>
</dbReference>
<evidence type="ECO:0000256" key="6">
    <source>
        <dbReference type="SAM" id="Phobius"/>
    </source>
</evidence>
<feature type="transmembrane region" description="Helical" evidence="6">
    <location>
        <begin position="299"/>
        <end position="318"/>
    </location>
</feature>
<dbReference type="Pfam" id="PF03739">
    <property type="entry name" value="LptF_LptG"/>
    <property type="match status" value="1"/>
</dbReference>
<dbReference type="RefSeq" id="WP_200590977.1">
    <property type="nucleotide sequence ID" value="NZ_JAEPBG010000002.1"/>
</dbReference>
<proteinExistence type="predicted"/>
<comment type="caution">
    <text evidence="7">The sequence shown here is derived from an EMBL/GenBank/DDBJ whole genome shotgun (WGS) entry which is preliminary data.</text>
</comment>
<dbReference type="InterPro" id="IPR030923">
    <property type="entry name" value="LptG"/>
</dbReference>